<dbReference type="Gramene" id="C.cajan_43858.t">
    <property type="protein sequence ID" value="C.cajan_43858.t.cds1"/>
    <property type="gene ID" value="C.cajan_43858"/>
</dbReference>
<dbReference type="AlphaFoldDB" id="A0A151UIN2"/>
<gene>
    <name evidence="1" type="ORF">KK1_048193</name>
</gene>
<comment type="caution">
    <text evidence="1">The sequence shown here is derived from an EMBL/GenBank/DDBJ whole genome shotgun (WGS) entry which is preliminary data.</text>
</comment>
<organism evidence="1 2">
    <name type="scientific">Cajanus cajan</name>
    <name type="common">Pigeon pea</name>
    <name type="synonym">Cajanus indicus</name>
    <dbReference type="NCBI Taxonomy" id="3821"/>
    <lineage>
        <taxon>Eukaryota</taxon>
        <taxon>Viridiplantae</taxon>
        <taxon>Streptophyta</taxon>
        <taxon>Embryophyta</taxon>
        <taxon>Tracheophyta</taxon>
        <taxon>Spermatophyta</taxon>
        <taxon>Magnoliopsida</taxon>
        <taxon>eudicotyledons</taxon>
        <taxon>Gunneridae</taxon>
        <taxon>Pentapetalae</taxon>
        <taxon>rosids</taxon>
        <taxon>fabids</taxon>
        <taxon>Fabales</taxon>
        <taxon>Fabaceae</taxon>
        <taxon>Papilionoideae</taxon>
        <taxon>50 kb inversion clade</taxon>
        <taxon>NPAAA clade</taxon>
        <taxon>indigoferoid/millettioid clade</taxon>
        <taxon>Phaseoleae</taxon>
        <taxon>Cajanus</taxon>
    </lineage>
</organism>
<dbReference type="Proteomes" id="UP000075243">
    <property type="component" value="Unassembled WGS sequence"/>
</dbReference>
<dbReference type="EMBL" id="AGCT01069785">
    <property type="protein sequence ID" value="KYP79101.1"/>
    <property type="molecule type" value="Genomic_DNA"/>
</dbReference>
<proteinExistence type="predicted"/>
<evidence type="ECO:0000313" key="2">
    <source>
        <dbReference type="Proteomes" id="UP000075243"/>
    </source>
</evidence>
<name>A0A151UIN2_CAJCA</name>
<accession>A0A151UIN2</accession>
<evidence type="ECO:0000313" key="1">
    <source>
        <dbReference type="EMBL" id="KYP79101.1"/>
    </source>
</evidence>
<sequence length="117" mass="12879">MTPTEARHLIEKMASNSQQFSARNDAIALRGINDVVADSSSYEDRKLEGNLNTLVNLITQLAINQKSSSSSTSLARVYSICTSNDHHTYLCPSLQQPSDVHAPQAYAANIYNNRPVQ</sequence>
<reference evidence="1" key="1">
    <citation type="journal article" date="2012" name="Nat. Biotechnol.">
        <title>Draft genome sequence of pigeonpea (Cajanus cajan), an orphan legume crop of resource-poor farmers.</title>
        <authorList>
            <person name="Varshney R.K."/>
            <person name="Chen W."/>
            <person name="Li Y."/>
            <person name="Bharti A.K."/>
            <person name="Saxena R.K."/>
            <person name="Schlueter J.A."/>
            <person name="Donoghue M.T."/>
            <person name="Azam S."/>
            <person name="Fan G."/>
            <person name="Whaley A.M."/>
            <person name="Farmer A.D."/>
            <person name="Sheridan J."/>
            <person name="Iwata A."/>
            <person name="Tuteja R."/>
            <person name="Penmetsa R.V."/>
            <person name="Wu W."/>
            <person name="Upadhyaya H.D."/>
            <person name="Yang S.P."/>
            <person name="Shah T."/>
            <person name="Saxena K.B."/>
            <person name="Michael T."/>
            <person name="McCombie W.R."/>
            <person name="Yang B."/>
            <person name="Zhang G."/>
            <person name="Yang H."/>
            <person name="Wang J."/>
            <person name="Spillane C."/>
            <person name="Cook D.R."/>
            <person name="May G.D."/>
            <person name="Xu X."/>
            <person name="Jackson S.A."/>
        </authorList>
    </citation>
    <scope>NUCLEOTIDE SEQUENCE [LARGE SCALE GENOMIC DNA]</scope>
</reference>
<keyword evidence="2" id="KW-1185">Reference proteome</keyword>
<protein>
    <submittedName>
        <fullName evidence="1">Uncharacterized protein</fullName>
    </submittedName>
</protein>